<dbReference type="GO" id="GO:0005634">
    <property type="term" value="C:nucleus"/>
    <property type="evidence" value="ECO:0007669"/>
    <property type="project" value="TreeGrafter"/>
</dbReference>
<dbReference type="Proteomes" id="UP000054007">
    <property type="component" value="Unassembled WGS sequence"/>
</dbReference>
<evidence type="ECO:0000313" key="2">
    <source>
        <dbReference type="Proteomes" id="UP000054007"/>
    </source>
</evidence>
<dbReference type="EMBL" id="KN880501">
    <property type="protein sequence ID" value="KIY68528.1"/>
    <property type="molecule type" value="Genomic_DNA"/>
</dbReference>
<dbReference type="Gene3D" id="3.90.1410.10">
    <property type="entry name" value="set domain protein methyltransferase, domain 1"/>
    <property type="match status" value="1"/>
</dbReference>
<dbReference type="OrthoDB" id="441812at2759"/>
<gene>
    <name evidence="1" type="ORF">CYLTODRAFT_259880</name>
</gene>
<dbReference type="InterPro" id="IPR046341">
    <property type="entry name" value="SET_dom_sf"/>
</dbReference>
<dbReference type="PANTHER" id="PTHR13271:SF34">
    <property type="entry name" value="N-LYSINE METHYLTRANSFERASE SETD6"/>
    <property type="match status" value="1"/>
</dbReference>
<dbReference type="SUPFAM" id="SSF82199">
    <property type="entry name" value="SET domain"/>
    <property type="match status" value="1"/>
</dbReference>
<dbReference type="CDD" id="cd10527">
    <property type="entry name" value="SET_LSMT"/>
    <property type="match status" value="1"/>
</dbReference>
<accession>A0A0D7BDE4</accession>
<dbReference type="PANTHER" id="PTHR13271">
    <property type="entry name" value="UNCHARACTERIZED PUTATIVE METHYLTRANSFERASE"/>
    <property type="match status" value="1"/>
</dbReference>
<dbReference type="GO" id="GO:0016279">
    <property type="term" value="F:protein-lysine N-methyltransferase activity"/>
    <property type="evidence" value="ECO:0007669"/>
    <property type="project" value="TreeGrafter"/>
</dbReference>
<dbReference type="STRING" id="1314674.A0A0D7BDE4"/>
<name>A0A0D7BDE4_9AGAR</name>
<sequence length="396" mass="44021">MHENLRIIDSGGAISVHSKGPDMDPGLTVVEIPKASVLSVRALGLRELSVLRTFGREAQFALALALCIETTKGSESRWHGYLQSLPKNQVDLPVFWSNDLDAMRFLNGTEIQKRLVARDSDDLNLFDSLLSFYENTAVAVSEKYSGSKVPFESFTHAYSLVSSRAFLVDAYHGLSMVPIADAFNHSQDNHVHFESEYDVCPECGAVDRCAHDSPPPSPTHELAPSIDPVFEMVSNTVIPSGEVFNTYGEDLSNADLLMRYGFMSDVNDNDRVVWELVDDTIPQDRDVSALEDAELVSKARDGFYINSDGLLSYNLFFHVAGPISQAEIDGVFESPNLSNIATSIIDLCTERKALLMNIDDLDVDELSPRMRWIVLEIMSEASILESCISRWSEVQR</sequence>
<proteinExistence type="predicted"/>
<dbReference type="AlphaFoldDB" id="A0A0D7BDE4"/>
<organism evidence="1 2">
    <name type="scientific">Cylindrobasidium torrendii FP15055 ss-10</name>
    <dbReference type="NCBI Taxonomy" id="1314674"/>
    <lineage>
        <taxon>Eukaryota</taxon>
        <taxon>Fungi</taxon>
        <taxon>Dikarya</taxon>
        <taxon>Basidiomycota</taxon>
        <taxon>Agaricomycotina</taxon>
        <taxon>Agaricomycetes</taxon>
        <taxon>Agaricomycetidae</taxon>
        <taxon>Agaricales</taxon>
        <taxon>Marasmiineae</taxon>
        <taxon>Physalacriaceae</taxon>
        <taxon>Cylindrobasidium</taxon>
    </lineage>
</organism>
<reference evidence="1 2" key="1">
    <citation type="journal article" date="2015" name="Fungal Genet. Biol.">
        <title>Evolution of novel wood decay mechanisms in Agaricales revealed by the genome sequences of Fistulina hepatica and Cylindrobasidium torrendii.</title>
        <authorList>
            <person name="Floudas D."/>
            <person name="Held B.W."/>
            <person name="Riley R."/>
            <person name="Nagy L.G."/>
            <person name="Koehler G."/>
            <person name="Ransdell A.S."/>
            <person name="Younus H."/>
            <person name="Chow J."/>
            <person name="Chiniquy J."/>
            <person name="Lipzen A."/>
            <person name="Tritt A."/>
            <person name="Sun H."/>
            <person name="Haridas S."/>
            <person name="LaButti K."/>
            <person name="Ohm R.A."/>
            <person name="Kues U."/>
            <person name="Blanchette R.A."/>
            <person name="Grigoriev I.V."/>
            <person name="Minto R.E."/>
            <person name="Hibbett D.S."/>
        </authorList>
    </citation>
    <scope>NUCLEOTIDE SEQUENCE [LARGE SCALE GENOMIC DNA]</scope>
    <source>
        <strain evidence="1 2">FP15055 ss-10</strain>
    </source>
</reference>
<dbReference type="InterPro" id="IPR050600">
    <property type="entry name" value="SETD3_SETD6_MTase"/>
</dbReference>
<protein>
    <submittedName>
        <fullName evidence="1">SET domain-containing protein</fullName>
    </submittedName>
</protein>
<evidence type="ECO:0000313" key="1">
    <source>
        <dbReference type="EMBL" id="KIY68528.1"/>
    </source>
</evidence>
<keyword evidence="2" id="KW-1185">Reference proteome</keyword>